<name>A0A2D0NAM5_FLAN2</name>
<sequence length="216" mass="25665">MIIITRSHFFSIWQNNNQKRVFILQKIVLLLQANAKHTNMSETEFTYKFNTLSHYLRSFAYKLTRDSHLAEDLFQDTALRAFNNQDKFVKSTNMKAWLSTIMKNTFINNFRRKQRWSKVIIQTDENYLMENESKAVWNKGEEKVSGEALEQLVNDLDEGMRVPFLMMLQGFKYHEIADRMELPLGTIKSRIFMARRQLKEQIKKLYRESASTEMAA</sequence>
<dbReference type="InterPro" id="IPR007627">
    <property type="entry name" value="RNA_pol_sigma70_r2"/>
</dbReference>
<dbReference type="GO" id="GO:0003677">
    <property type="term" value="F:DNA binding"/>
    <property type="evidence" value="ECO:0007669"/>
    <property type="project" value="InterPro"/>
</dbReference>
<feature type="domain" description="RNA polymerase sigma factor 70 region 4 type 2" evidence="6">
    <location>
        <begin position="147"/>
        <end position="198"/>
    </location>
</feature>
<evidence type="ECO:0000256" key="3">
    <source>
        <dbReference type="ARBA" id="ARBA00023082"/>
    </source>
</evidence>
<dbReference type="SUPFAM" id="SSF88946">
    <property type="entry name" value="Sigma2 domain of RNA polymerase sigma factors"/>
    <property type="match status" value="1"/>
</dbReference>
<dbReference type="GO" id="GO:0006352">
    <property type="term" value="P:DNA-templated transcription initiation"/>
    <property type="evidence" value="ECO:0007669"/>
    <property type="project" value="InterPro"/>
</dbReference>
<dbReference type="InterPro" id="IPR013324">
    <property type="entry name" value="RNA_pol_sigma_r3/r4-like"/>
</dbReference>
<evidence type="ECO:0000256" key="1">
    <source>
        <dbReference type="ARBA" id="ARBA00010641"/>
    </source>
</evidence>
<feature type="domain" description="RNA polymerase sigma-70 region 2" evidence="5">
    <location>
        <begin position="54"/>
        <end position="115"/>
    </location>
</feature>
<dbReference type="OrthoDB" id="9785675at2"/>
<evidence type="ECO:0000259" key="6">
    <source>
        <dbReference type="Pfam" id="PF08281"/>
    </source>
</evidence>
<comment type="similarity">
    <text evidence="1">Belongs to the sigma-70 factor family. ECF subfamily.</text>
</comment>
<dbReference type="AlphaFoldDB" id="A0A2D0NAM5"/>
<dbReference type="InterPro" id="IPR036388">
    <property type="entry name" value="WH-like_DNA-bd_sf"/>
</dbReference>
<dbReference type="InterPro" id="IPR013325">
    <property type="entry name" value="RNA_pol_sigma_r2"/>
</dbReference>
<dbReference type="Gene3D" id="1.10.10.10">
    <property type="entry name" value="Winged helix-like DNA-binding domain superfamily/Winged helix DNA-binding domain"/>
    <property type="match status" value="1"/>
</dbReference>
<dbReference type="PANTHER" id="PTHR43133:SF25">
    <property type="entry name" value="RNA POLYMERASE SIGMA FACTOR RFAY-RELATED"/>
    <property type="match status" value="1"/>
</dbReference>
<dbReference type="Gene3D" id="1.10.1740.10">
    <property type="match status" value="1"/>
</dbReference>
<dbReference type="EMBL" id="PDUD01000021">
    <property type="protein sequence ID" value="PHN05545.1"/>
    <property type="molecule type" value="Genomic_DNA"/>
</dbReference>
<dbReference type="GO" id="GO:0016987">
    <property type="term" value="F:sigma factor activity"/>
    <property type="evidence" value="ECO:0007669"/>
    <property type="project" value="UniProtKB-KW"/>
</dbReference>
<proteinExistence type="inferred from homology"/>
<comment type="caution">
    <text evidence="7">The sequence shown here is derived from an EMBL/GenBank/DDBJ whole genome shotgun (WGS) entry which is preliminary data.</text>
</comment>
<keyword evidence="2" id="KW-0805">Transcription regulation</keyword>
<dbReference type="Pfam" id="PF04542">
    <property type="entry name" value="Sigma70_r2"/>
    <property type="match status" value="1"/>
</dbReference>
<gene>
    <name evidence="7" type="ORF">CRP01_16260</name>
</gene>
<dbReference type="PANTHER" id="PTHR43133">
    <property type="entry name" value="RNA POLYMERASE ECF-TYPE SIGMA FACTO"/>
    <property type="match status" value="1"/>
</dbReference>
<dbReference type="InterPro" id="IPR039425">
    <property type="entry name" value="RNA_pol_sigma-70-like"/>
</dbReference>
<dbReference type="Proteomes" id="UP000223913">
    <property type="component" value="Unassembled WGS sequence"/>
</dbReference>
<organism evidence="7 8">
    <name type="scientific">Flavilitoribacter nigricans (strain ATCC 23147 / DSM 23189 / NBRC 102662 / NCIMB 1420 / SS-2)</name>
    <name type="common">Lewinella nigricans</name>
    <dbReference type="NCBI Taxonomy" id="1122177"/>
    <lineage>
        <taxon>Bacteria</taxon>
        <taxon>Pseudomonadati</taxon>
        <taxon>Bacteroidota</taxon>
        <taxon>Saprospiria</taxon>
        <taxon>Saprospirales</taxon>
        <taxon>Lewinellaceae</taxon>
        <taxon>Flavilitoribacter</taxon>
    </lineage>
</organism>
<dbReference type="SUPFAM" id="SSF88659">
    <property type="entry name" value="Sigma3 and sigma4 domains of RNA polymerase sigma factors"/>
    <property type="match status" value="1"/>
</dbReference>
<dbReference type="InterPro" id="IPR014284">
    <property type="entry name" value="RNA_pol_sigma-70_dom"/>
</dbReference>
<keyword evidence="8" id="KW-1185">Reference proteome</keyword>
<dbReference type="Pfam" id="PF08281">
    <property type="entry name" value="Sigma70_r4_2"/>
    <property type="match status" value="1"/>
</dbReference>
<evidence type="ECO:0000256" key="2">
    <source>
        <dbReference type="ARBA" id="ARBA00023015"/>
    </source>
</evidence>
<accession>A0A2D0NAM5</accession>
<dbReference type="InterPro" id="IPR013249">
    <property type="entry name" value="RNA_pol_sigma70_r4_t2"/>
</dbReference>
<evidence type="ECO:0000259" key="5">
    <source>
        <dbReference type="Pfam" id="PF04542"/>
    </source>
</evidence>
<evidence type="ECO:0000313" key="7">
    <source>
        <dbReference type="EMBL" id="PHN05545.1"/>
    </source>
</evidence>
<keyword evidence="3" id="KW-0731">Sigma factor</keyword>
<keyword evidence="4" id="KW-0804">Transcription</keyword>
<evidence type="ECO:0000313" key="8">
    <source>
        <dbReference type="Proteomes" id="UP000223913"/>
    </source>
</evidence>
<dbReference type="NCBIfam" id="TIGR02937">
    <property type="entry name" value="sigma70-ECF"/>
    <property type="match status" value="1"/>
</dbReference>
<protein>
    <submittedName>
        <fullName evidence="7">RNA polymerase subunit sigma</fullName>
    </submittedName>
</protein>
<evidence type="ECO:0000256" key="4">
    <source>
        <dbReference type="ARBA" id="ARBA00023163"/>
    </source>
</evidence>
<reference evidence="7 8" key="1">
    <citation type="submission" date="2017-10" db="EMBL/GenBank/DDBJ databases">
        <title>The draft genome sequence of Lewinella nigricans NBRC 102662.</title>
        <authorList>
            <person name="Wang K."/>
        </authorList>
    </citation>
    <scope>NUCLEOTIDE SEQUENCE [LARGE SCALE GENOMIC DNA]</scope>
    <source>
        <strain evidence="7 8">NBRC 102662</strain>
    </source>
</reference>